<dbReference type="EMBL" id="JBHRSM010000054">
    <property type="protein sequence ID" value="MFC3088720.1"/>
    <property type="molecule type" value="Genomic_DNA"/>
</dbReference>
<accession>A0ABV7E299</accession>
<gene>
    <name evidence="5" type="ORF">ACFOD6_21990</name>
</gene>
<organism evidence="5 6">
    <name type="scientific">Tabrizicola soli</name>
    <dbReference type="NCBI Taxonomy" id="2185115"/>
    <lineage>
        <taxon>Bacteria</taxon>
        <taxon>Pseudomonadati</taxon>
        <taxon>Pseudomonadota</taxon>
        <taxon>Alphaproteobacteria</taxon>
        <taxon>Rhodobacterales</taxon>
        <taxon>Paracoccaceae</taxon>
        <taxon>Tabrizicola</taxon>
    </lineage>
</organism>
<evidence type="ECO:0000256" key="3">
    <source>
        <dbReference type="ARBA" id="ARBA00023315"/>
    </source>
</evidence>
<dbReference type="CDD" id="cd03354">
    <property type="entry name" value="LbH_SAT"/>
    <property type="match status" value="1"/>
</dbReference>
<reference evidence="6" key="1">
    <citation type="journal article" date="2019" name="Int. J. Syst. Evol. Microbiol.">
        <title>The Global Catalogue of Microorganisms (GCM) 10K type strain sequencing project: providing services to taxonomists for standard genome sequencing and annotation.</title>
        <authorList>
            <consortium name="The Broad Institute Genomics Platform"/>
            <consortium name="The Broad Institute Genome Sequencing Center for Infectious Disease"/>
            <person name="Wu L."/>
            <person name="Ma J."/>
        </authorList>
    </citation>
    <scope>NUCLEOTIDE SEQUENCE [LARGE SCALE GENOMIC DNA]</scope>
    <source>
        <strain evidence="6">KCTC 62102</strain>
    </source>
</reference>
<keyword evidence="2 5" id="KW-0808">Transferase</keyword>
<dbReference type="Pfam" id="PF00132">
    <property type="entry name" value="Hexapep"/>
    <property type="match status" value="1"/>
</dbReference>
<dbReference type="InterPro" id="IPR011004">
    <property type="entry name" value="Trimer_LpxA-like_sf"/>
</dbReference>
<evidence type="ECO:0000313" key="6">
    <source>
        <dbReference type="Proteomes" id="UP001595445"/>
    </source>
</evidence>
<evidence type="ECO:0000256" key="2">
    <source>
        <dbReference type="ARBA" id="ARBA00022679"/>
    </source>
</evidence>
<dbReference type="EC" id="2.3.1.30" evidence="5"/>
<feature type="region of interest" description="Disordered" evidence="4">
    <location>
        <begin position="127"/>
        <end position="162"/>
    </location>
</feature>
<comment type="caution">
    <text evidence="5">The sequence shown here is derived from an EMBL/GenBank/DDBJ whole genome shotgun (WGS) entry which is preliminary data.</text>
</comment>
<dbReference type="SUPFAM" id="SSF51161">
    <property type="entry name" value="Trimeric LpxA-like enzymes"/>
    <property type="match status" value="1"/>
</dbReference>
<evidence type="ECO:0000256" key="1">
    <source>
        <dbReference type="ARBA" id="ARBA00007274"/>
    </source>
</evidence>
<dbReference type="Gene3D" id="2.160.10.10">
    <property type="entry name" value="Hexapeptide repeat proteins"/>
    <property type="match status" value="1"/>
</dbReference>
<sequence>MDHSRKTGVRKVIFHLLKYLHRRNSIRLGFSIPLHTFGPGLSIAHWGTIAVDSQARIGRNCRIHQGVTIGRSKDRSPVIGDNCFIGANASIIGGITLGNDVKIGAGAVVNRSFPDGAVLVGVPAENIAGGRTTRTGPEQAGAGRPQGSAGSGGRRAHVRPVR</sequence>
<dbReference type="InterPro" id="IPR045304">
    <property type="entry name" value="LbH_SAT"/>
</dbReference>
<dbReference type="GO" id="GO:0009001">
    <property type="term" value="F:serine O-acetyltransferase activity"/>
    <property type="evidence" value="ECO:0007669"/>
    <property type="project" value="UniProtKB-EC"/>
</dbReference>
<evidence type="ECO:0000256" key="4">
    <source>
        <dbReference type="SAM" id="MobiDB-lite"/>
    </source>
</evidence>
<dbReference type="Proteomes" id="UP001595445">
    <property type="component" value="Unassembled WGS sequence"/>
</dbReference>
<name>A0ABV7E299_9RHOB</name>
<evidence type="ECO:0000313" key="5">
    <source>
        <dbReference type="EMBL" id="MFC3088720.1"/>
    </source>
</evidence>
<comment type="similarity">
    <text evidence="1">Belongs to the transferase hexapeptide repeat family.</text>
</comment>
<keyword evidence="3 5" id="KW-0012">Acyltransferase</keyword>
<dbReference type="InterPro" id="IPR001451">
    <property type="entry name" value="Hexapep"/>
</dbReference>
<protein>
    <submittedName>
        <fullName evidence="5">Serine O-acetyltransferase</fullName>
        <ecNumber evidence="5">2.3.1.30</ecNumber>
    </submittedName>
</protein>
<dbReference type="PANTHER" id="PTHR42811">
    <property type="entry name" value="SERINE ACETYLTRANSFERASE"/>
    <property type="match status" value="1"/>
</dbReference>
<proteinExistence type="inferred from homology"/>
<dbReference type="RefSeq" id="WP_386004104.1">
    <property type="nucleotide sequence ID" value="NZ_JBHUHM010000002.1"/>
</dbReference>
<keyword evidence="6" id="KW-1185">Reference proteome</keyword>